<accession>A0A8S5QZF8</accession>
<reference evidence="2" key="1">
    <citation type="journal article" date="2021" name="Proc. Natl. Acad. Sci. U.S.A.">
        <title>A Catalog of Tens of Thousands of Viruses from Human Metagenomes Reveals Hidden Associations with Chronic Diseases.</title>
        <authorList>
            <person name="Tisza M.J."/>
            <person name="Buck C.B."/>
        </authorList>
    </citation>
    <scope>NUCLEOTIDE SEQUENCE</scope>
    <source>
        <strain evidence="2">CtyvQ1</strain>
    </source>
</reference>
<dbReference type="EMBL" id="BK015776">
    <property type="protein sequence ID" value="DAE24480.1"/>
    <property type="molecule type" value="Genomic_DNA"/>
</dbReference>
<evidence type="ECO:0000259" key="1">
    <source>
        <dbReference type="Pfam" id="PF06378"/>
    </source>
</evidence>
<name>A0A8S5QZF8_9CAUD</name>
<evidence type="ECO:0000313" key="2">
    <source>
        <dbReference type="EMBL" id="DAE24480.1"/>
    </source>
</evidence>
<organism evidence="2">
    <name type="scientific">Siphoviridae sp. ctyvQ1</name>
    <dbReference type="NCBI Taxonomy" id="2826525"/>
    <lineage>
        <taxon>Viruses</taxon>
        <taxon>Duplodnaviria</taxon>
        <taxon>Heunggongvirae</taxon>
        <taxon>Uroviricota</taxon>
        <taxon>Caudoviricetes</taxon>
    </lineage>
</organism>
<protein>
    <recommendedName>
        <fullName evidence="1">SSAP RNA binding domain-containing protein</fullName>
    </recommendedName>
</protein>
<proteinExistence type="predicted"/>
<dbReference type="Pfam" id="PF06378">
    <property type="entry name" value="SSAP_Sak"/>
    <property type="match status" value="1"/>
</dbReference>
<feature type="domain" description="SSAP RNA binding" evidence="1">
    <location>
        <begin position="14"/>
        <end position="172"/>
    </location>
</feature>
<dbReference type="InterPro" id="IPR009425">
    <property type="entry name" value="DSRM_SSAP"/>
</dbReference>
<sequence length="249" mass="28031">MAEEKKTPNTVGDIFNTLYYLDASSHIEKKNGLSYLSWPWAVAEVSKVCPDWSYEVKKFGEAQLPYTLDPKTGYLVYTSVTMKGVTHDMWLPVMDGANKAMRDEPYQYEVTKYEYNPKTRRKEKTGTEMKTVEAATMFDINKTIMRCLVKNLAMFGIGLFVYAGEDLPEEIPVAPVVQNELKATIIQIDGLAKSLVSDKKITKPELMAIITKYHGSANYNSISDIDVAKKILVDLVSKNEASSEKKDNA</sequence>